<dbReference type="InterPro" id="IPR036900">
    <property type="entry name" value="A-D-PHexomutase_C_sf"/>
</dbReference>
<sequence>MQDDLLAQAQAWLAEDPDPDTRAELARLIDSGDRTELAARFSGTLQFGTAGLRGELGAGPMRMNRSVVIRAAAGLAAYLTKHGHAGGLVVIGYDARHKSRDFALDTAAVMAGAGLRAAILPRPLPTPVLAFAIRHLGAVAGVEVTASHNPPRDNGYKVYLGDGSQIVPPADTEIAAEIQAVTSLDTVPRPTAGWETLDDAILDAYLARTDAVLAPDSPRTARTVYTAMHGVGKDVLLAAFARAGFPAPTLVTEQADPDPEFPTVAFPNPEEPGAMDLAFAKARETGPDLVIANDPDADRCAAAVKDGDDWRMLRGDEVGALLAAHLVRRGATGTFAESIVSSSLLGRIAEKAGLRHVETLTGFKWIARAEGLRYGYEEALGYCVDPDGVRDKDGITAALLLTELASVLKEEGRTLLDLLDDLAVEHGLHATDQLSVRVKDLSLITDAMRRLREHPPTELAGLRITKAEDLTRGTDTLPPTDGLRYTLEGARVIVRPSGTEPKLKCYLEVVVPVSGRPDLPAARTKATALLTRLKQDFSQAAGI</sequence>
<dbReference type="PROSITE" id="PS00710">
    <property type="entry name" value="PGM_PMM"/>
    <property type="match status" value="1"/>
</dbReference>
<name>A0ABN1YQZ8_9ACTN</name>
<evidence type="ECO:0000256" key="6">
    <source>
        <dbReference type="ARBA" id="ARBA00023235"/>
    </source>
</evidence>
<comment type="cofactor">
    <cofactor evidence="1">
        <name>Mg(2+)</name>
        <dbReference type="ChEBI" id="CHEBI:18420"/>
    </cofactor>
</comment>
<dbReference type="InterPro" id="IPR005844">
    <property type="entry name" value="A-D-PHexomutase_a/b/a-I"/>
</dbReference>
<dbReference type="CDD" id="cd05799">
    <property type="entry name" value="PGM2"/>
    <property type="match status" value="1"/>
</dbReference>
<gene>
    <name evidence="12" type="ORF">GCM10009601_15290</name>
</gene>
<feature type="domain" description="Alpha-D-phosphohexomutase alpha/beta/alpha" evidence="10">
    <location>
        <begin position="216"/>
        <end position="307"/>
    </location>
</feature>
<dbReference type="Pfam" id="PF02879">
    <property type="entry name" value="PGM_PMM_II"/>
    <property type="match status" value="1"/>
</dbReference>
<dbReference type="EMBL" id="BAAAIZ010000017">
    <property type="protein sequence ID" value="GAA1419015.1"/>
    <property type="molecule type" value="Genomic_DNA"/>
</dbReference>
<proteinExistence type="inferred from homology"/>
<reference evidence="12 13" key="1">
    <citation type="journal article" date="2019" name="Int. J. Syst. Evol. Microbiol.">
        <title>The Global Catalogue of Microorganisms (GCM) 10K type strain sequencing project: providing services to taxonomists for standard genome sequencing and annotation.</title>
        <authorList>
            <consortium name="The Broad Institute Genomics Platform"/>
            <consortium name="The Broad Institute Genome Sequencing Center for Infectious Disease"/>
            <person name="Wu L."/>
            <person name="Ma J."/>
        </authorList>
    </citation>
    <scope>NUCLEOTIDE SEQUENCE [LARGE SCALE GENOMIC DNA]</scope>
    <source>
        <strain evidence="12 13">JCM 11756</strain>
    </source>
</reference>
<feature type="domain" description="Alpha-D-phosphohexomutase alpha/beta/alpha" evidence="9">
    <location>
        <begin position="46"/>
        <end position="182"/>
    </location>
</feature>
<evidence type="ECO:0000256" key="7">
    <source>
        <dbReference type="RuleBase" id="RU004326"/>
    </source>
</evidence>
<evidence type="ECO:0000256" key="1">
    <source>
        <dbReference type="ARBA" id="ARBA00001946"/>
    </source>
</evidence>
<protein>
    <submittedName>
        <fullName evidence="12">Phospho-sugar mutase</fullName>
    </submittedName>
</protein>
<evidence type="ECO:0000259" key="9">
    <source>
        <dbReference type="Pfam" id="PF02878"/>
    </source>
</evidence>
<dbReference type="Pfam" id="PF02880">
    <property type="entry name" value="PGM_PMM_III"/>
    <property type="match status" value="1"/>
</dbReference>
<dbReference type="InterPro" id="IPR016066">
    <property type="entry name" value="A-D-PHexomutase_CS"/>
</dbReference>
<dbReference type="PANTHER" id="PTHR45745">
    <property type="entry name" value="PHOSPHOMANNOMUTASE 45A"/>
    <property type="match status" value="1"/>
</dbReference>
<keyword evidence="13" id="KW-1185">Reference proteome</keyword>
<dbReference type="InterPro" id="IPR005843">
    <property type="entry name" value="A-D-PHexomutase_C"/>
</dbReference>
<dbReference type="Gene3D" id="3.40.120.10">
    <property type="entry name" value="Alpha-D-Glucose-1,6-Bisphosphate, subunit A, domain 3"/>
    <property type="match status" value="3"/>
</dbReference>
<dbReference type="SUPFAM" id="SSF53738">
    <property type="entry name" value="Phosphoglucomutase, first 3 domains"/>
    <property type="match status" value="3"/>
</dbReference>
<dbReference type="Gene3D" id="3.30.310.50">
    <property type="entry name" value="Alpha-D-phosphohexomutase, C-terminal domain"/>
    <property type="match status" value="1"/>
</dbReference>
<feature type="domain" description="Alpha-D-phosphohexomutase C-terminal" evidence="8">
    <location>
        <begin position="454"/>
        <end position="509"/>
    </location>
</feature>
<evidence type="ECO:0000256" key="5">
    <source>
        <dbReference type="ARBA" id="ARBA00022842"/>
    </source>
</evidence>
<comment type="similarity">
    <text evidence="2 7">Belongs to the phosphohexose mutase family.</text>
</comment>
<evidence type="ECO:0000313" key="13">
    <source>
        <dbReference type="Proteomes" id="UP001500973"/>
    </source>
</evidence>
<dbReference type="SUPFAM" id="SSF55957">
    <property type="entry name" value="Phosphoglucomutase, C-terminal domain"/>
    <property type="match status" value="1"/>
</dbReference>
<evidence type="ECO:0000256" key="3">
    <source>
        <dbReference type="ARBA" id="ARBA00022553"/>
    </source>
</evidence>
<dbReference type="PANTHER" id="PTHR45745:SF1">
    <property type="entry name" value="PHOSPHOGLUCOMUTASE 2B-RELATED"/>
    <property type="match status" value="1"/>
</dbReference>
<keyword evidence="6" id="KW-0413">Isomerase</keyword>
<dbReference type="RefSeq" id="WP_344011074.1">
    <property type="nucleotide sequence ID" value="NZ_BAAAIZ010000017.1"/>
</dbReference>
<evidence type="ECO:0000259" key="11">
    <source>
        <dbReference type="Pfam" id="PF02880"/>
    </source>
</evidence>
<dbReference type="InterPro" id="IPR016055">
    <property type="entry name" value="A-D-PHexomutase_a/b/a-I/II/III"/>
</dbReference>
<accession>A0ABN1YQZ8</accession>
<keyword evidence="3" id="KW-0597">Phosphoprotein</keyword>
<dbReference type="InterPro" id="IPR005845">
    <property type="entry name" value="A-D-PHexomutase_a/b/a-II"/>
</dbReference>
<evidence type="ECO:0000256" key="4">
    <source>
        <dbReference type="ARBA" id="ARBA00022723"/>
    </source>
</evidence>
<dbReference type="Pfam" id="PF02878">
    <property type="entry name" value="PGM_PMM_I"/>
    <property type="match status" value="1"/>
</dbReference>
<comment type="caution">
    <text evidence="12">The sequence shown here is derived from an EMBL/GenBank/DDBJ whole genome shotgun (WGS) entry which is preliminary data.</text>
</comment>
<keyword evidence="4 7" id="KW-0479">Metal-binding</keyword>
<dbReference type="Proteomes" id="UP001500973">
    <property type="component" value="Unassembled WGS sequence"/>
</dbReference>
<evidence type="ECO:0000313" key="12">
    <source>
        <dbReference type="EMBL" id="GAA1419015.1"/>
    </source>
</evidence>
<dbReference type="InterPro" id="IPR005846">
    <property type="entry name" value="A-D-PHexomutase_a/b/a-III"/>
</dbReference>
<evidence type="ECO:0000259" key="8">
    <source>
        <dbReference type="Pfam" id="PF00408"/>
    </source>
</evidence>
<evidence type="ECO:0000259" key="10">
    <source>
        <dbReference type="Pfam" id="PF02879"/>
    </source>
</evidence>
<evidence type="ECO:0000256" key="2">
    <source>
        <dbReference type="ARBA" id="ARBA00010231"/>
    </source>
</evidence>
<dbReference type="Pfam" id="PF00408">
    <property type="entry name" value="PGM_PMM_IV"/>
    <property type="match status" value="1"/>
</dbReference>
<keyword evidence="5 7" id="KW-0460">Magnesium</keyword>
<organism evidence="12 13">
    <name type="scientific">Streptomyces thermospinosisporus</name>
    <dbReference type="NCBI Taxonomy" id="161482"/>
    <lineage>
        <taxon>Bacteria</taxon>
        <taxon>Bacillati</taxon>
        <taxon>Actinomycetota</taxon>
        <taxon>Actinomycetes</taxon>
        <taxon>Kitasatosporales</taxon>
        <taxon>Streptomycetaceae</taxon>
        <taxon>Streptomyces</taxon>
    </lineage>
</organism>
<feature type="domain" description="Alpha-D-phosphohexomutase alpha/beta/alpha" evidence="11">
    <location>
        <begin position="315"/>
        <end position="422"/>
    </location>
</feature>